<sequence>MNFDIIYKDVTGSTNDDVWDLANHGAHPGVAVRALRQESGRGQWKTRPWVSPEGGLYFSVLLEPRIPEEEFPSMSPRLAEAVARIVRSIAGVTENEIWVKPANDVMCEAGKLCGMSLDAKDGKVVLGVGLNVFHPKEPIVTDGRNVAAYVCDLGTEESRSLLFANALSNPLLRVQYLDAVMQGLLGAIDLELSAIECEHI</sequence>
<dbReference type="PANTHER" id="PTHR12835">
    <property type="entry name" value="BIOTIN PROTEIN LIGASE"/>
    <property type="match status" value="1"/>
</dbReference>
<dbReference type="RefSeq" id="WP_114614739.1">
    <property type="nucleotide sequence ID" value="NZ_PPTO01000001.1"/>
</dbReference>
<dbReference type="InterPro" id="IPR045864">
    <property type="entry name" value="aa-tRNA-synth_II/BPL/LPL"/>
</dbReference>
<dbReference type="Gene3D" id="3.30.930.10">
    <property type="entry name" value="Bira Bifunctional Protein, Domain 2"/>
    <property type="match status" value="1"/>
</dbReference>
<dbReference type="GO" id="GO:0005737">
    <property type="term" value="C:cytoplasm"/>
    <property type="evidence" value="ECO:0007669"/>
    <property type="project" value="TreeGrafter"/>
</dbReference>
<accession>A0A369LSG3</accession>
<dbReference type="Proteomes" id="UP000253975">
    <property type="component" value="Unassembled WGS sequence"/>
</dbReference>
<proteinExistence type="predicted"/>
<name>A0A369LSG3_9ACTN</name>
<dbReference type="PANTHER" id="PTHR12835:SF5">
    <property type="entry name" value="BIOTIN--PROTEIN LIGASE"/>
    <property type="match status" value="1"/>
</dbReference>
<feature type="domain" description="BPL/LPL catalytic" evidence="2">
    <location>
        <begin position="10"/>
        <end position="125"/>
    </location>
</feature>
<gene>
    <name evidence="3" type="ORF">C1881_01185</name>
</gene>
<organism evidence="3 4">
    <name type="scientific">Slackia isoflavoniconvertens</name>
    <dbReference type="NCBI Taxonomy" id="572010"/>
    <lineage>
        <taxon>Bacteria</taxon>
        <taxon>Bacillati</taxon>
        <taxon>Actinomycetota</taxon>
        <taxon>Coriobacteriia</taxon>
        <taxon>Eggerthellales</taxon>
        <taxon>Eggerthellaceae</taxon>
        <taxon>Slackia</taxon>
    </lineage>
</organism>
<dbReference type="CDD" id="cd16442">
    <property type="entry name" value="BPL"/>
    <property type="match status" value="1"/>
</dbReference>
<evidence type="ECO:0000259" key="2">
    <source>
        <dbReference type="Pfam" id="PF03099"/>
    </source>
</evidence>
<dbReference type="InterPro" id="IPR004408">
    <property type="entry name" value="Biotin_CoA_COase_ligase"/>
</dbReference>
<dbReference type="GO" id="GO:0004077">
    <property type="term" value="F:biotin--[biotin carboxyl-carrier protein] ligase activity"/>
    <property type="evidence" value="ECO:0007669"/>
    <property type="project" value="InterPro"/>
</dbReference>
<reference evidence="3 4" key="1">
    <citation type="journal article" date="2018" name="Elife">
        <title>Discovery and characterization of a prevalent human gut bacterial enzyme sufficient for the inactivation of a family of plant toxins.</title>
        <authorList>
            <person name="Koppel N."/>
            <person name="Bisanz J.E."/>
            <person name="Pandelia M.E."/>
            <person name="Turnbaugh P.J."/>
            <person name="Balskus E.P."/>
        </authorList>
    </citation>
    <scope>NUCLEOTIDE SEQUENCE [LARGE SCALE GENOMIC DNA]</scope>
    <source>
        <strain evidence="3 4">OB21 GAM31</strain>
    </source>
</reference>
<evidence type="ECO:0000313" key="4">
    <source>
        <dbReference type="Proteomes" id="UP000253975"/>
    </source>
</evidence>
<dbReference type="SUPFAM" id="SSF55681">
    <property type="entry name" value="Class II aaRS and biotin synthetases"/>
    <property type="match status" value="1"/>
</dbReference>
<dbReference type="EMBL" id="PPTO01000001">
    <property type="protein sequence ID" value="RDB61196.1"/>
    <property type="molecule type" value="Genomic_DNA"/>
</dbReference>
<keyword evidence="1 3" id="KW-0436">Ligase</keyword>
<evidence type="ECO:0000313" key="3">
    <source>
        <dbReference type="EMBL" id="RDB61196.1"/>
    </source>
</evidence>
<dbReference type="NCBIfam" id="TIGR00121">
    <property type="entry name" value="birA_ligase"/>
    <property type="match status" value="1"/>
</dbReference>
<evidence type="ECO:0000256" key="1">
    <source>
        <dbReference type="ARBA" id="ARBA00022598"/>
    </source>
</evidence>
<dbReference type="InterPro" id="IPR004143">
    <property type="entry name" value="BPL_LPL_catalytic"/>
</dbReference>
<protein>
    <submittedName>
        <fullName evidence="3">Biotin--[acetyl-CoA-carboxylase] ligase</fullName>
    </submittedName>
</protein>
<comment type="caution">
    <text evidence="3">The sequence shown here is derived from an EMBL/GenBank/DDBJ whole genome shotgun (WGS) entry which is preliminary data.</text>
</comment>
<dbReference type="Pfam" id="PF03099">
    <property type="entry name" value="BPL_LplA_LipB"/>
    <property type="match status" value="1"/>
</dbReference>
<dbReference type="AlphaFoldDB" id="A0A369LSG3"/>